<organism evidence="1 2">
    <name type="scientific">Puccinia striiformis f. sp. tritici PST-78</name>
    <dbReference type="NCBI Taxonomy" id="1165861"/>
    <lineage>
        <taxon>Eukaryota</taxon>
        <taxon>Fungi</taxon>
        <taxon>Dikarya</taxon>
        <taxon>Basidiomycota</taxon>
        <taxon>Pucciniomycotina</taxon>
        <taxon>Pucciniomycetes</taxon>
        <taxon>Pucciniales</taxon>
        <taxon>Pucciniaceae</taxon>
        <taxon>Puccinia</taxon>
    </lineage>
</organism>
<keyword evidence="2" id="KW-1185">Reference proteome</keyword>
<protein>
    <submittedName>
        <fullName evidence="1">Uncharacterized protein</fullName>
    </submittedName>
</protein>
<name>A0A0L0UHS1_9BASI</name>
<sequence length="64" mass="7105">EDVALDVPLACDKNNNPEQTFSSVPGSKTHHILQKVDYIIQHITSSAAKRAEYEAWSKVLKPKG</sequence>
<dbReference type="EMBL" id="AJIL01008729">
    <property type="protein sequence ID" value="KNE86652.1"/>
    <property type="molecule type" value="Genomic_DNA"/>
</dbReference>
<evidence type="ECO:0000313" key="1">
    <source>
        <dbReference type="EMBL" id="KNE86652.1"/>
    </source>
</evidence>
<accession>A0A0L0UHS1</accession>
<gene>
    <name evidence="1" type="ORF">PSTG_19984</name>
</gene>
<evidence type="ECO:0000313" key="2">
    <source>
        <dbReference type="Proteomes" id="UP000054564"/>
    </source>
</evidence>
<dbReference type="AlphaFoldDB" id="A0A0L0UHS1"/>
<proteinExistence type="predicted"/>
<comment type="caution">
    <text evidence="1">The sequence shown here is derived from an EMBL/GenBank/DDBJ whole genome shotgun (WGS) entry which is preliminary data.</text>
</comment>
<reference evidence="2" key="1">
    <citation type="submission" date="2014-03" db="EMBL/GenBank/DDBJ databases">
        <title>The Genome Sequence of Puccinia striiformis f. sp. tritici PST-78.</title>
        <authorList>
            <consortium name="The Broad Institute Genome Sequencing Platform"/>
            <person name="Cuomo C."/>
            <person name="Hulbert S."/>
            <person name="Chen X."/>
            <person name="Walker B."/>
            <person name="Young S.K."/>
            <person name="Zeng Q."/>
            <person name="Gargeya S."/>
            <person name="Fitzgerald M."/>
            <person name="Haas B."/>
            <person name="Abouelleil A."/>
            <person name="Alvarado L."/>
            <person name="Arachchi H.M."/>
            <person name="Berlin A.M."/>
            <person name="Chapman S.B."/>
            <person name="Goldberg J."/>
            <person name="Griggs A."/>
            <person name="Gujja S."/>
            <person name="Hansen M."/>
            <person name="Howarth C."/>
            <person name="Imamovic A."/>
            <person name="Larimer J."/>
            <person name="McCowan C."/>
            <person name="Montmayeur A."/>
            <person name="Murphy C."/>
            <person name="Neiman D."/>
            <person name="Pearson M."/>
            <person name="Priest M."/>
            <person name="Roberts A."/>
            <person name="Saif S."/>
            <person name="Shea T."/>
            <person name="Sisk P."/>
            <person name="Sykes S."/>
            <person name="Wortman J."/>
            <person name="Nusbaum C."/>
            <person name="Birren B."/>
        </authorList>
    </citation>
    <scope>NUCLEOTIDE SEQUENCE [LARGE SCALE GENOMIC DNA]</scope>
    <source>
        <strain evidence="2">race PST-78</strain>
    </source>
</reference>
<feature type="non-terminal residue" evidence="1">
    <location>
        <position position="64"/>
    </location>
</feature>
<feature type="non-terminal residue" evidence="1">
    <location>
        <position position="1"/>
    </location>
</feature>
<dbReference type="Proteomes" id="UP000054564">
    <property type="component" value="Unassembled WGS sequence"/>
</dbReference>
<dbReference type="OrthoDB" id="2516593at2759"/>